<organism evidence="3 4">
    <name type="scientific">Levilactobacillus hammesii DSM 16381</name>
    <dbReference type="NCBI Taxonomy" id="1423753"/>
    <lineage>
        <taxon>Bacteria</taxon>
        <taxon>Bacillati</taxon>
        <taxon>Bacillota</taxon>
        <taxon>Bacilli</taxon>
        <taxon>Lactobacillales</taxon>
        <taxon>Lactobacillaceae</taxon>
        <taxon>Levilactobacillus</taxon>
    </lineage>
</organism>
<name>A0A0R1UVU3_9LACO</name>
<keyword evidence="1" id="KW-0472">Membrane</keyword>
<keyword evidence="1" id="KW-1133">Transmembrane helix</keyword>
<keyword evidence="1" id="KW-0812">Transmembrane</keyword>
<dbReference type="OrthoDB" id="2284515at2"/>
<dbReference type="InterPro" id="IPR059113">
    <property type="entry name" value="Znf_ribbon"/>
</dbReference>
<protein>
    <recommendedName>
        <fullName evidence="2">Putative zinc-ribbon domain-containing protein</fullName>
    </recommendedName>
</protein>
<sequence length="204" mass="22223">MKYCTNCGHPLKADQPFCTNCGAKQTIIADPGNVTTATTRETSAPDHGVTAANFSHNPVLWLIVGAIVVIVLGIGGYYGANTYKRNHLTEQEIADIGDGVATKYLGSDAVKVYYNKSDNQLTMVAKSGTALYDRAEDSISDYGDTDSLAPYVGKFKKISTAMSPKMPTDLQDVQVEFMNPENTSRYLYVTENGKVTYDFTTDDD</sequence>
<feature type="domain" description="Putative zinc-ribbon" evidence="2">
    <location>
        <begin position="1"/>
        <end position="24"/>
    </location>
</feature>
<evidence type="ECO:0000313" key="4">
    <source>
        <dbReference type="Proteomes" id="UP000051580"/>
    </source>
</evidence>
<dbReference type="AlphaFoldDB" id="A0A0R1UVU3"/>
<dbReference type="Proteomes" id="UP000051580">
    <property type="component" value="Unassembled WGS sequence"/>
</dbReference>
<dbReference type="EMBL" id="AZFS01000018">
    <property type="protein sequence ID" value="KRL97327.1"/>
    <property type="molecule type" value="Genomic_DNA"/>
</dbReference>
<keyword evidence="4" id="KW-1185">Reference proteome</keyword>
<gene>
    <name evidence="3" type="ORF">FD28_GL001757</name>
</gene>
<proteinExistence type="predicted"/>
<evidence type="ECO:0000256" key="1">
    <source>
        <dbReference type="SAM" id="Phobius"/>
    </source>
</evidence>
<feature type="transmembrane region" description="Helical" evidence="1">
    <location>
        <begin position="59"/>
        <end position="80"/>
    </location>
</feature>
<dbReference type="PATRIC" id="fig|1423753.3.peg.1825"/>
<reference evidence="3 4" key="1">
    <citation type="journal article" date="2015" name="Genome Announc.">
        <title>Expanding the biotechnology potential of lactobacilli through comparative genomics of 213 strains and associated genera.</title>
        <authorList>
            <person name="Sun Z."/>
            <person name="Harris H.M."/>
            <person name="McCann A."/>
            <person name="Guo C."/>
            <person name="Argimon S."/>
            <person name="Zhang W."/>
            <person name="Yang X."/>
            <person name="Jeffery I.B."/>
            <person name="Cooney J.C."/>
            <person name="Kagawa T.F."/>
            <person name="Liu W."/>
            <person name="Song Y."/>
            <person name="Salvetti E."/>
            <person name="Wrobel A."/>
            <person name="Rasinkangas P."/>
            <person name="Parkhill J."/>
            <person name="Rea M.C."/>
            <person name="O'Sullivan O."/>
            <person name="Ritari J."/>
            <person name="Douillard F.P."/>
            <person name="Paul Ross R."/>
            <person name="Yang R."/>
            <person name="Briner A.E."/>
            <person name="Felis G.E."/>
            <person name="de Vos W.M."/>
            <person name="Barrangou R."/>
            <person name="Klaenhammer T.R."/>
            <person name="Caufield P.W."/>
            <person name="Cui Y."/>
            <person name="Zhang H."/>
            <person name="O'Toole P.W."/>
        </authorList>
    </citation>
    <scope>NUCLEOTIDE SEQUENCE [LARGE SCALE GENOMIC DNA]</scope>
    <source>
        <strain evidence="3 4">DSM 16381</strain>
    </source>
</reference>
<dbReference type="Pfam" id="PF13248">
    <property type="entry name" value="Zn_ribbon_3"/>
    <property type="match status" value="1"/>
</dbReference>
<accession>A0A0R1UVU3</accession>
<evidence type="ECO:0000313" key="3">
    <source>
        <dbReference type="EMBL" id="KRL97327.1"/>
    </source>
</evidence>
<evidence type="ECO:0000259" key="2">
    <source>
        <dbReference type="Pfam" id="PF13248"/>
    </source>
</evidence>
<comment type="caution">
    <text evidence="3">The sequence shown here is derived from an EMBL/GenBank/DDBJ whole genome shotgun (WGS) entry which is preliminary data.</text>
</comment>
<dbReference type="RefSeq" id="WP_057731944.1">
    <property type="nucleotide sequence ID" value="NZ_AZFS01000018.1"/>
</dbReference>